<gene>
    <name evidence="3" type="ORF">JZM60_16245</name>
</gene>
<evidence type="ECO:0000313" key="4">
    <source>
        <dbReference type="Proteomes" id="UP000663651"/>
    </source>
</evidence>
<dbReference type="PANTHER" id="PTHR43228:SF1">
    <property type="entry name" value="TWO-COMPONENT RESPONSE REGULATOR ARR22"/>
    <property type="match status" value="1"/>
</dbReference>
<proteinExistence type="predicted"/>
<organism evidence="3 4">
    <name type="scientific">Geobacter benzoatilyticus</name>
    <dbReference type="NCBI Taxonomy" id="2815309"/>
    <lineage>
        <taxon>Bacteria</taxon>
        <taxon>Pseudomonadati</taxon>
        <taxon>Thermodesulfobacteriota</taxon>
        <taxon>Desulfuromonadia</taxon>
        <taxon>Geobacterales</taxon>
        <taxon>Geobacteraceae</taxon>
        <taxon>Geobacter</taxon>
    </lineage>
</organism>
<feature type="modified residue" description="4-aspartylphosphate" evidence="1">
    <location>
        <position position="55"/>
    </location>
</feature>
<dbReference type="Proteomes" id="UP000663651">
    <property type="component" value="Chromosome"/>
</dbReference>
<keyword evidence="1" id="KW-0597">Phosphoprotein</keyword>
<dbReference type="PANTHER" id="PTHR43228">
    <property type="entry name" value="TWO-COMPONENT RESPONSE REGULATOR"/>
    <property type="match status" value="1"/>
</dbReference>
<sequence length="131" mass="14805">MKTLIVEDDFIARRKLEELFSPLGECDFATDGDEAVNAFRVAHDGKCPYDLICMDIMMPPLDGSTLLEDIRDIERELGVACAHEVRVIMTTALEDPKNLVDALYRGGAISYLVKPLNRQKLLKEIRRHGLM</sequence>
<dbReference type="PROSITE" id="PS50110">
    <property type="entry name" value="RESPONSE_REGULATORY"/>
    <property type="match status" value="1"/>
</dbReference>
<reference evidence="3 4" key="1">
    <citation type="submission" date="2021-03" db="EMBL/GenBank/DDBJ databases">
        <title>Geobacter metallireducens gen. nov. sp. nov., a microorganism capable of coupling the complete oxidation of organic compounds to the reduction of iron and other metals.</title>
        <authorList>
            <person name="Li Y."/>
        </authorList>
    </citation>
    <scope>NUCLEOTIDE SEQUENCE [LARGE SCALE GENOMIC DNA]</scope>
    <source>
        <strain evidence="3 4">Jerry-YX</strain>
    </source>
</reference>
<dbReference type="Pfam" id="PF00072">
    <property type="entry name" value="Response_reg"/>
    <property type="match status" value="1"/>
</dbReference>
<evidence type="ECO:0000259" key="2">
    <source>
        <dbReference type="PROSITE" id="PS50110"/>
    </source>
</evidence>
<dbReference type="RefSeq" id="WP_207163434.1">
    <property type="nucleotide sequence ID" value="NZ_CP071382.1"/>
</dbReference>
<dbReference type="SMART" id="SM00448">
    <property type="entry name" value="REC"/>
    <property type="match status" value="1"/>
</dbReference>
<dbReference type="CDD" id="cd00156">
    <property type="entry name" value="REC"/>
    <property type="match status" value="1"/>
</dbReference>
<dbReference type="EMBL" id="CP071382">
    <property type="protein sequence ID" value="QSV45641.1"/>
    <property type="molecule type" value="Genomic_DNA"/>
</dbReference>
<keyword evidence="4" id="KW-1185">Reference proteome</keyword>
<dbReference type="SUPFAM" id="SSF52172">
    <property type="entry name" value="CheY-like"/>
    <property type="match status" value="1"/>
</dbReference>
<feature type="domain" description="Response regulatory" evidence="2">
    <location>
        <begin position="2"/>
        <end position="129"/>
    </location>
</feature>
<protein>
    <submittedName>
        <fullName evidence="3">Response regulator</fullName>
    </submittedName>
</protein>
<evidence type="ECO:0000313" key="3">
    <source>
        <dbReference type="EMBL" id="QSV45641.1"/>
    </source>
</evidence>
<dbReference type="InterPro" id="IPR001789">
    <property type="entry name" value="Sig_transdc_resp-reg_receiver"/>
</dbReference>
<dbReference type="Gene3D" id="3.40.50.2300">
    <property type="match status" value="1"/>
</dbReference>
<evidence type="ECO:0000256" key="1">
    <source>
        <dbReference type="PROSITE-ProRule" id="PRU00169"/>
    </source>
</evidence>
<accession>A0ABX7Q2H6</accession>
<dbReference type="InterPro" id="IPR011006">
    <property type="entry name" value="CheY-like_superfamily"/>
</dbReference>
<name>A0ABX7Q2H6_9BACT</name>
<dbReference type="InterPro" id="IPR052048">
    <property type="entry name" value="ST_Response_Regulator"/>
</dbReference>